<keyword evidence="1" id="KW-1133">Transmembrane helix</keyword>
<accession>A0ABR9JKK5</accession>
<name>A0ABR9JKK5_9ACTN</name>
<evidence type="ECO:0000313" key="3">
    <source>
        <dbReference type="EMBL" id="MBE1531087.1"/>
    </source>
</evidence>
<dbReference type="Proteomes" id="UP000627838">
    <property type="component" value="Unassembled WGS sequence"/>
</dbReference>
<dbReference type="RefSeq" id="WP_192758008.1">
    <property type="nucleotide sequence ID" value="NZ_JADBDZ010000001.1"/>
</dbReference>
<gene>
    <name evidence="3" type="ORF">H4W34_000920</name>
</gene>
<comment type="caution">
    <text evidence="3">The sequence shown here is derived from an EMBL/GenBank/DDBJ whole genome shotgun (WGS) entry which is preliminary data.</text>
</comment>
<sequence>MAHPPAPLPPRPPPARNGMATAALVLGILGFFTCGTTSLFAVVLGHIAGGQIRRTGQFGRGSALAGALLGWLVLLFYLVAFVVLVFADSEQVQTMADDLLRFFRTLTG</sequence>
<dbReference type="EMBL" id="JADBDZ010000001">
    <property type="protein sequence ID" value="MBE1531087.1"/>
    <property type="molecule type" value="Genomic_DNA"/>
</dbReference>
<dbReference type="Pfam" id="PF13828">
    <property type="entry name" value="DUF4190"/>
    <property type="match status" value="1"/>
</dbReference>
<feature type="transmembrane region" description="Helical" evidence="1">
    <location>
        <begin position="20"/>
        <end position="44"/>
    </location>
</feature>
<proteinExistence type="predicted"/>
<feature type="transmembrane region" description="Helical" evidence="1">
    <location>
        <begin position="64"/>
        <end position="87"/>
    </location>
</feature>
<keyword evidence="1" id="KW-0472">Membrane</keyword>
<keyword evidence="1" id="KW-0812">Transmembrane</keyword>
<keyword evidence="4" id="KW-1185">Reference proteome</keyword>
<protein>
    <recommendedName>
        <fullName evidence="2">DUF4190 domain-containing protein</fullName>
    </recommendedName>
</protein>
<evidence type="ECO:0000256" key="1">
    <source>
        <dbReference type="SAM" id="Phobius"/>
    </source>
</evidence>
<evidence type="ECO:0000259" key="2">
    <source>
        <dbReference type="Pfam" id="PF13828"/>
    </source>
</evidence>
<reference evidence="3 4" key="1">
    <citation type="submission" date="2020-10" db="EMBL/GenBank/DDBJ databases">
        <title>Sequencing the genomes of 1000 actinobacteria strains.</title>
        <authorList>
            <person name="Klenk H.-P."/>
        </authorList>
    </citation>
    <scope>NUCLEOTIDE SEQUENCE [LARGE SCALE GENOMIC DNA]</scope>
    <source>
        <strain evidence="3 4">DSM 46744</strain>
    </source>
</reference>
<organism evidence="3 4">
    <name type="scientific">Actinomadura algeriensis</name>
    <dbReference type="NCBI Taxonomy" id="1679523"/>
    <lineage>
        <taxon>Bacteria</taxon>
        <taxon>Bacillati</taxon>
        <taxon>Actinomycetota</taxon>
        <taxon>Actinomycetes</taxon>
        <taxon>Streptosporangiales</taxon>
        <taxon>Thermomonosporaceae</taxon>
        <taxon>Actinomadura</taxon>
    </lineage>
</organism>
<evidence type="ECO:0000313" key="4">
    <source>
        <dbReference type="Proteomes" id="UP000627838"/>
    </source>
</evidence>
<feature type="domain" description="DUF4190" evidence="2">
    <location>
        <begin position="19"/>
        <end position="80"/>
    </location>
</feature>
<dbReference type="InterPro" id="IPR025241">
    <property type="entry name" value="DUF4190"/>
</dbReference>